<sequence>MKAQVKAQVKLVKVAMNKSSGAAGEAENDIANNDGITGV</sequence>
<gene>
    <name evidence="2" type="ORF">NCTC10327_00089</name>
    <name evidence="1" type="ORF">SAMN05421878_10282</name>
</gene>
<dbReference type="Proteomes" id="UP000269974">
    <property type="component" value="Unassembled WGS sequence"/>
</dbReference>
<protein>
    <submittedName>
        <fullName evidence="1">Uncharacterized protein</fullName>
    </submittedName>
</protein>
<accession>A0A1G7A5H6</accession>
<dbReference type="AlphaFoldDB" id="A0A1G7A5H6"/>
<dbReference type="Proteomes" id="UP000182744">
    <property type="component" value="Unassembled WGS sequence"/>
</dbReference>
<reference evidence="3" key="1">
    <citation type="submission" date="2016-10" db="EMBL/GenBank/DDBJ databases">
        <authorList>
            <person name="Varghese N."/>
        </authorList>
    </citation>
    <scope>NUCLEOTIDE SEQUENCE [LARGE SCALE GENOMIC DNA]</scope>
    <source>
        <strain evidence="3">DSM 20639</strain>
    </source>
</reference>
<proteinExistence type="predicted"/>
<reference evidence="1" key="2">
    <citation type="submission" date="2016-10" db="EMBL/GenBank/DDBJ databases">
        <authorList>
            <person name="de Groot N.N."/>
        </authorList>
    </citation>
    <scope>NUCLEOTIDE SEQUENCE [LARGE SCALE GENOMIC DNA]</scope>
    <source>
        <strain evidence="1">DSM 20639</strain>
    </source>
</reference>
<organism evidence="1 3">
    <name type="scientific">Actinobaculum suis</name>
    <dbReference type="NCBI Taxonomy" id="1657"/>
    <lineage>
        <taxon>Bacteria</taxon>
        <taxon>Bacillati</taxon>
        <taxon>Actinomycetota</taxon>
        <taxon>Actinomycetes</taxon>
        <taxon>Actinomycetales</taxon>
        <taxon>Actinomycetaceae</taxon>
        <taxon>Actinobaculum</taxon>
    </lineage>
</organism>
<dbReference type="EMBL" id="UYIO01000001">
    <property type="protein sequence ID" value="VDG75365.1"/>
    <property type="molecule type" value="Genomic_DNA"/>
</dbReference>
<dbReference type="EMBL" id="FNAU01000002">
    <property type="protein sequence ID" value="SDE10052.1"/>
    <property type="molecule type" value="Genomic_DNA"/>
</dbReference>
<evidence type="ECO:0000313" key="4">
    <source>
        <dbReference type="Proteomes" id="UP000269974"/>
    </source>
</evidence>
<name>A0A1G7A5H6_9ACTO</name>
<evidence type="ECO:0000313" key="2">
    <source>
        <dbReference type="EMBL" id="VDG75365.1"/>
    </source>
</evidence>
<reference evidence="2 4" key="3">
    <citation type="submission" date="2018-11" db="EMBL/GenBank/DDBJ databases">
        <authorList>
            <consortium name="Pathogen Informatics"/>
        </authorList>
    </citation>
    <scope>NUCLEOTIDE SEQUENCE [LARGE SCALE GENOMIC DNA]</scope>
    <source>
        <strain evidence="2 4">NCTC10327</strain>
    </source>
</reference>
<evidence type="ECO:0000313" key="1">
    <source>
        <dbReference type="EMBL" id="SDE10052.1"/>
    </source>
</evidence>
<keyword evidence="3" id="KW-1185">Reference proteome</keyword>
<evidence type="ECO:0000313" key="3">
    <source>
        <dbReference type="Proteomes" id="UP000182744"/>
    </source>
</evidence>